<feature type="transmembrane region" description="Helical" evidence="7">
    <location>
        <begin position="442"/>
        <end position="465"/>
    </location>
</feature>
<dbReference type="PANTHER" id="PTHR22550:SF5">
    <property type="entry name" value="LEUCINE ZIPPER PROTEIN 4"/>
    <property type="match status" value="1"/>
</dbReference>
<feature type="transmembrane region" description="Helical" evidence="7">
    <location>
        <begin position="322"/>
        <end position="341"/>
    </location>
</feature>
<dbReference type="InterPro" id="IPR050768">
    <property type="entry name" value="UPF0353/GerABKA_families"/>
</dbReference>
<evidence type="ECO:0000256" key="5">
    <source>
        <dbReference type="ARBA" id="ARBA00023136"/>
    </source>
</evidence>
<evidence type="ECO:0000256" key="4">
    <source>
        <dbReference type="ARBA" id="ARBA00022989"/>
    </source>
</evidence>
<dbReference type="EMBL" id="NUTL01000007">
    <property type="protein sequence ID" value="PHF04441.1"/>
    <property type="molecule type" value="Genomic_DNA"/>
</dbReference>
<gene>
    <name evidence="9" type="ORF">COF81_01825</name>
    <name evidence="8" type="ORF">FOS08_00750</name>
</gene>
<dbReference type="PANTHER" id="PTHR22550">
    <property type="entry name" value="SPORE GERMINATION PROTEIN"/>
    <property type="match status" value="1"/>
</dbReference>
<feature type="transmembrane region" description="Helical" evidence="7">
    <location>
        <begin position="280"/>
        <end position="301"/>
    </location>
</feature>
<dbReference type="GO" id="GO:0005886">
    <property type="term" value="C:plasma membrane"/>
    <property type="evidence" value="ECO:0007669"/>
    <property type="project" value="UniProtKB-SubCell"/>
</dbReference>
<reference evidence="9 10" key="1">
    <citation type="submission" date="2017-09" db="EMBL/GenBank/DDBJ databases">
        <title>Large-scale bioinformatics analysis of Bacillus genomes uncovers conserved roles of natural products in bacterial physiology.</title>
        <authorList>
            <consortium name="Agbiome Team Llc"/>
            <person name="Bleich R.M."/>
            <person name="Grubbs K.J."/>
            <person name="Santa Maria K.C."/>
            <person name="Allen S.E."/>
            <person name="Farag S."/>
            <person name="Shank E.A."/>
            <person name="Bowers A."/>
        </authorList>
    </citation>
    <scope>NUCLEOTIDE SEQUENCE [LARGE SCALE GENOMIC DNA]</scope>
    <source>
        <strain evidence="9 10">AFS037265</strain>
    </source>
</reference>
<evidence type="ECO:0000256" key="6">
    <source>
        <dbReference type="PIRNR" id="PIRNR005690"/>
    </source>
</evidence>
<proteinExistence type="inferred from homology"/>
<dbReference type="AlphaFoldDB" id="A0AAJ1YV97"/>
<name>A0AAJ1YV97_9BACI</name>
<dbReference type="EMBL" id="VLYX01000001">
    <property type="protein sequence ID" value="MDR4324515.1"/>
    <property type="molecule type" value="Genomic_DNA"/>
</dbReference>
<comment type="similarity">
    <text evidence="2 6">Belongs to the GerABKA family.</text>
</comment>
<keyword evidence="3 7" id="KW-0812">Transmembrane</keyword>
<keyword evidence="5 6" id="KW-0472">Membrane</keyword>
<dbReference type="Proteomes" id="UP000221918">
    <property type="component" value="Unassembled WGS sequence"/>
</dbReference>
<sequence length="524" mass="58443">MRMKEKESKMRQQTDTYQDKPFQNVTDYFTGDFTLDLELVKKEVSYNSDAHFREFNIGGTNIRAALVFVEGLSDKDLINMHILKSLMFNFYEEYKSAPSYVEGTISKEFIKNRVLSISEVEEVYSIKELMAKVLIGSTALLVDGLAGVLILGTKKGKTRNVEEPISEGSVRGPRVGFTEVLSDNTALLRLHGENEGLSLTKFHVGERAKKELVIAYMKEIADSELVEEVKKRIQKINIDNVPESGYVEQLIEDNYLSPFPQAQSTERPDRVIAALMEGRVAILLDGTPFALIVPVTFSMLMQSPEDYYERWIPGTFIRLLRFGAAIISLFAPALYISFISFHPGLIPTKLAISILGGREGVPFPAIIEALFMEIAIEILREAGLRLPKPIGSAMGIVGGLIIGQAAVEAGIISPIMVIVVAATAISSFALPHYSTAIPLRILRFVAMFCAAIFGLYGVILFFLVLCSHIARLKSFGVPYASPAVVYHLSDWKDFMIRMPLQMMKRRPKMMNMKDSIRKGSEEEG</sequence>
<dbReference type="InterPro" id="IPR004995">
    <property type="entry name" value="Spore_Ger"/>
</dbReference>
<accession>A0AAJ1YV97</accession>
<keyword evidence="4 7" id="KW-1133">Transmembrane helix</keyword>
<dbReference type="Proteomes" id="UP001248134">
    <property type="component" value="Unassembled WGS sequence"/>
</dbReference>
<comment type="caution">
    <text evidence="8">The sequence shown here is derived from an EMBL/GenBank/DDBJ whole genome shotgun (WGS) entry which is preliminary data.</text>
</comment>
<evidence type="ECO:0000256" key="1">
    <source>
        <dbReference type="ARBA" id="ARBA00004141"/>
    </source>
</evidence>
<evidence type="ECO:0000313" key="10">
    <source>
        <dbReference type="Proteomes" id="UP000221918"/>
    </source>
</evidence>
<comment type="subcellular location">
    <subcellularLocation>
        <location evidence="6">Cell membrane</location>
    </subcellularLocation>
    <subcellularLocation>
        <location evidence="1">Membrane</location>
        <topology evidence="1">Multi-pass membrane protein</topology>
    </subcellularLocation>
</comment>
<dbReference type="PIRSF" id="PIRSF005690">
    <property type="entry name" value="GerBA"/>
    <property type="match status" value="1"/>
</dbReference>
<evidence type="ECO:0000313" key="9">
    <source>
        <dbReference type="EMBL" id="PHF04441.1"/>
    </source>
</evidence>
<organism evidence="8 11">
    <name type="scientific">Bacillus pseudomycoides</name>
    <dbReference type="NCBI Taxonomy" id="64104"/>
    <lineage>
        <taxon>Bacteria</taxon>
        <taxon>Bacillati</taxon>
        <taxon>Bacillota</taxon>
        <taxon>Bacilli</taxon>
        <taxon>Bacillales</taxon>
        <taxon>Bacillaceae</taxon>
        <taxon>Bacillus</taxon>
        <taxon>Bacillus cereus group</taxon>
    </lineage>
</organism>
<evidence type="ECO:0000256" key="7">
    <source>
        <dbReference type="SAM" id="Phobius"/>
    </source>
</evidence>
<evidence type="ECO:0000256" key="2">
    <source>
        <dbReference type="ARBA" id="ARBA00005278"/>
    </source>
</evidence>
<evidence type="ECO:0000313" key="8">
    <source>
        <dbReference type="EMBL" id="MDR4324515.1"/>
    </source>
</evidence>
<dbReference type="GO" id="GO:0009847">
    <property type="term" value="P:spore germination"/>
    <property type="evidence" value="ECO:0007669"/>
    <property type="project" value="UniProtKB-UniRule"/>
</dbReference>
<feature type="transmembrane region" description="Helical" evidence="7">
    <location>
        <begin position="411"/>
        <end position="430"/>
    </location>
</feature>
<reference evidence="8" key="2">
    <citation type="submission" date="2019-07" db="EMBL/GenBank/DDBJ databases">
        <title>Phylogenomic Reclassification of ATCC Bacillus Strains and Various Taxa within the Genus Bacillus.</title>
        <authorList>
            <person name="Riojas M.A."/>
            <person name="Frank A.M."/>
            <person name="Fenn S.L."/>
            <person name="King S.P."/>
            <person name="Brower S.M."/>
            <person name="Hazbon M.H."/>
        </authorList>
    </citation>
    <scope>NUCLEOTIDE SEQUENCE</scope>
    <source>
        <strain evidence="8">NR-12239</strain>
    </source>
</reference>
<protein>
    <submittedName>
        <fullName evidence="8">Spore germination protein</fullName>
    </submittedName>
</protein>
<dbReference type="Pfam" id="PF03323">
    <property type="entry name" value="GerA"/>
    <property type="match status" value="1"/>
</dbReference>
<evidence type="ECO:0000313" key="11">
    <source>
        <dbReference type="Proteomes" id="UP001248134"/>
    </source>
</evidence>
<evidence type="ECO:0000256" key="3">
    <source>
        <dbReference type="ARBA" id="ARBA00022692"/>
    </source>
</evidence>